<dbReference type="InterPro" id="IPR013815">
    <property type="entry name" value="ATP_grasp_subdomain_1"/>
</dbReference>
<evidence type="ECO:0000313" key="8">
    <source>
        <dbReference type="Proteomes" id="UP001519535"/>
    </source>
</evidence>
<evidence type="ECO:0000256" key="4">
    <source>
        <dbReference type="ARBA" id="ARBA00022840"/>
    </source>
</evidence>
<evidence type="ECO:0000256" key="3">
    <source>
        <dbReference type="ARBA" id="ARBA00022755"/>
    </source>
</evidence>
<sequence length="425" mass="44521">MGGGSAVNSEHELATERIAVDGPSRLRAVVLGSADVSRELVIALQRLGAEVVAVDRYVDGPLHGLADRSLAIDLSDGDELAATIRWLQPKAVLIASDLVALDALEAAIDPACTELVPGVRGARLAVDAEGLHRLAADHLGLPVAPFWFAGSAGELRAIAEHGGYPMVVKPVIGALGEGRSVLVRAADVEPAWQRAVSALGPGTATPRVLAETVVEVDSEVTLLAVHRNGSSGPALDFCAPIGHRSVDESNGRLTVEYWQPHPMSAVALDSARSIAARVARALGGRGLFGVELLIHGDEVYFAGISVRPYDAALLTTRTQRLSAFELQARAMLGLTTDTIGLSPGAARLIYSRRRTGADTAPVIASDTAPVLAEALTVPESDVVIFNHHEGHPRRRLGVALATGSDVAMARHRAAQASAVLDKLWP</sequence>
<dbReference type="Gene3D" id="3.40.50.20">
    <property type="match status" value="1"/>
</dbReference>
<keyword evidence="8" id="KW-1185">Reference proteome</keyword>
<evidence type="ECO:0000256" key="1">
    <source>
        <dbReference type="ARBA" id="ARBA00022598"/>
    </source>
</evidence>
<dbReference type="InterPro" id="IPR048740">
    <property type="entry name" value="PurT_C"/>
</dbReference>
<keyword evidence="1" id="KW-0436">Ligase</keyword>
<dbReference type="GO" id="GO:0016740">
    <property type="term" value="F:transferase activity"/>
    <property type="evidence" value="ECO:0007669"/>
    <property type="project" value="UniProtKB-KW"/>
</dbReference>
<dbReference type="InterPro" id="IPR011761">
    <property type="entry name" value="ATP-grasp"/>
</dbReference>
<dbReference type="InterPro" id="IPR003135">
    <property type="entry name" value="ATP-grasp_carboxylate-amine"/>
</dbReference>
<dbReference type="Gene3D" id="3.30.1490.20">
    <property type="entry name" value="ATP-grasp fold, A domain"/>
    <property type="match status" value="1"/>
</dbReference>
<accession>A0ABS5RLX4</accession>
<dbReference type="SUPFAM" id="SSF52440">
    <property type="entry name" value="PreATP-grasp domain"/>
    <property type="match status" value="1"/>
</dbReference>
<keyword evidence="7" id="KW-0808">Transferase</keyword>
<dbReference type="NCBIfam" id="NF006766">
    <property type="entry name" value="PRK09288.1"/>
    <property type="match status" value="1"/>
</dbReference>
<dbReference type="Gene3D" id="3.30.470.20">
    <property type="entry name" value="ATP-grasp fold, B domain"/>
    <property type="match status" value="1"/>
</dbReference>
<evidence type="ECO:0000259" key="6">
    <source>
        <dbReference type="PROSITE" id="PS50975"/>
    </source>
</evidence>
<dbReference type="PANTHER" id="PTHR43055">
    <property type="entry name" value="FORMATE-DEPENDENT PHOSPHORIBOSYLGLYCINAMIDE FORMYLTRANSFERASE"/>
    <property type="match status" value="1"/>
</dbReference>
<keyword evidence="4 5" id="KW-0067">ATP-binding</keyword>
<dbReference type="Pfam" id="PF02222">
    <property type="entry name" value="ATP-grasp"/>
    <property type="match status" value="1"/>
</dbReference>
<evidence type="ECO:0000313" key="7">
    <source>
        <dbReference type="EMBL" id="MBS9534486.1"/>
    </source>
</evidence>
<dbReference type="EMBL" id="JAHCLR010000023">
    <property type="protein sequence ID" value="MBS9534486.1"/>
    <property type="molecule type" value="Genomic_DNA"/>
</dbReference>
<keyword evidence="2 5" id="KW-0547">Nucleotide-binding</keyword>
<dbReference type="PANTHER" id="PTHR43055:SF1">
    <property type="entry name" value="FORMATE-DEPENDENT PHOSPHORIBOSYLGLYCINAMIDE FORMYLTRANSFERASE"/>
    <property type="match status" value="1"/>
</dbReference>
<dbReference type="Proteomes" id="UP001519535">
    <property type="component" value="Unassembled WGS sequence"/>
</dbReference>
<keyword evidence="3" id="KW-0658">Purine biosynthesis</keyword>
<evidence type="ECO:0000256" key="5">
    <source>
        <dbReference type="PROSITE-ProRule" id="PRU00409"/>
    </source>
</evidence>
<dbReference type="EC" id="2.1.2.-" evidence="7"/>
<gene>
    <name evidence="7" type="primary">purT</name>
    <name evidence="7" type="ORF">KIH27_12905</name>
</gene>
<evidence type="ECO:0000256" key="2">
    <source>
        <dbReference type="ARBA" id="ARBA00022741"/>
    </source>
</evidence>
<protein>
    <submittedName>
        <fullName evidence="7">Formate-dependent phosphoribosylglycinamide formyltransferase</fullName>
        <ecNumber evidence="7">2.1.2.-</ecNumber>
    </submittedName>
</protein>
<name>A0ABS5RLX4_9MYCO</name>
<reference evidence="7 8" key="1">
    <citation type="submission" date="2021-05" db="EMBL/GenBank/DDBJ databases">
        <title>Mycobacterium acidophilum sp. nov., an extremely acid-tolerant member of the genus Mycobacterium.</title>
        <authorList>
            <person name="Xia J."/>
        </authorList>
    </citation>
    <scope>NUCLEOTIDE SEQUENCE [LARGE SCALE GENOMIC DNA]</scope>
    <source>
        <strain evidence="7 8">M1</strain>
    </source>
</reference>
<proteinExistence type="predicted"/>
<dbReference type="RefSeq" id="WP_214093355.1">
    <property type="nucleotide sequence ID" value="NZ_JAHCLR010000023.1"/>
</dbReference>
<comment type="caution">
    <text evidence="7">The sequence shown here is derived from an EMBL/GenBank/DDBJ whole genome shotgun (WGS) entry which is preliminary data.</text>
</comment>
<dbReference type="Pfam" id="PF21244">
    <property type="entry name" value="PurT_C"/>
    <property type="match status" value="1"/>
</dbReference>
<dbReference type="InterPro" id="IPR016185">
    <property type="entry name" value="PreATP-grasp_dom_sf"/>
</dbReference>
<dbReference type="SUPFAM" id="SSF56059">
    <property type="entry name" value="Glutathione synthetase ATP-binding domain-like"/>
    <property type="match status" value="1"/>
</dbReference>
<organism evidence="7 8">
    <name type="scientific">Mycolicibacter acidiphilus</name>
    <dbReference type="NCBI Taxonomy" id="2835306"/>
    <lineage>
        <taxon>Bacteria</taxon>
        <taxon>Bacillati</taxon>
        <taxon>Actinomycetota</taxon>
        <taxon>Actinomycetes</taxon>
        <taxon>Mycobacteriales</taxon>
        <taxon>Mycobacteriaceae</taxon>
        <taxon>Mycolicibacter</taxon>
    </lineage>
</organism>
<feature type="domain" description="ATP-grasp" evidence="6">
    <location>
        <begin position="133"/>
        <end position="332"/>
    </location>
</feature>
<dbReference type="PROSITE" id="PS50975">
    <property type="entry name" value="ATP_GRASP"/>
    <property type="match status" value="1"/>
</dbReference>